<gene>
    <name evidence="2" type="ORF">GGP41_004247</name>
</gene>
<feature type="signal peptide" evidence="1">
    <location>
        <begin position="1"/>
        <end position="24"/>
    </location>
</feature>
<proteinExistence type="predicted"/>
<evidence type="ECO:0000313" key="3">
    <source>
        <dbReference type="Proteomes" id="UP000624244"/>
    </source>
</evidence>
<name>A0A8H6DWX4_COCSA</name>
<evidence type="ECO:0008006" key="4">
    <source>
        <dbReference type="Google" id="ProtNLM"/>
    </source>
</evidence>
<protein>
    <recommendedName>
        <fullName evidence="4">Extracellular membrane protein CFEM domain-containing protein</fullName>
    </recommendedName>
</protein>
<feature type="chain" id="PRO_5034463177" description="Extracellular membrane protein CFEM domain-containing protein" evidence="1">
    <location>
        <begin position="25"/>
        <end position="119"/>
    </location>
</feature>
<organism evidence="2 3">
    <name type="scientific">Cochliobolus sativus</name>
    <name type="common">Common root rot and spot blotch fungus</name>
    <name type="synonym">Bipolaris sorokiniana</name>
    <dbReference type="NCBI Taxonomy" id="45130"/>
    <lineage>
        <taxon>Eukaryota</taxon>
        <taxon>Fungi</taxon>
        <taxon>Dikarya</taxon>
        <taxon>Ascomycota</taxon>
        <taxon>Pezizomycotina</taxon>
        <taxon>Dothideomycetes</taxon>
        <taxon>Pleosporomycetidae</taxon>
        <taxon>Pleosporales</taxon>
        <taxon>Pleosporineae</taxon>
        <taxon>Pleosporaceae</taxon>
        <taxon>Bipolaris</taxon>
    </lineage>
</organism>
<dbReference type="EMBL" id="WNKQ01000005">
    <property type="protein sequence ID" value="KAF5851476.1"/>
    <property type="molecule type" value="Genomic_DNA"/>
</dbReference>
<keyword evidence="1" id="KW-0732">Signal</keyword>
<dbReference type="Proteomes" id="UP000624244">
    <property type="component" value="Unassembled WGS sequence"/>
</dbReference>
<sequence length="119" mass="13316">MWLRIFLLALVVLRILFSLQESLSYVISFVGVSVDVCYRPSSCSCKLESVVAEKELSNPGNRAHLPCTERLSMRCNSTRVSVNCSHQLCSITTAEDAEYIVARTQCSKPTQPDDNQQTQ</sequence>
<evidence type="ECO:0000256" key="1">
    <source>
        <dbReference type="SAM" id="SignalP"/>
    </source>
</evidence>
<dbReference type="AlphaFoldDB" id="A0A8H6DWX4"/>
<reference evidence="2" key="1">
    <citation type="submission" date="2019-11" db="EMBL/GenBank/DDBJ databases">
        <title>Bipolaris sorokiniana Genome sequencing.</title>
        <authorList>
            <person name="Wang H."/>
        </authorList>
    </citation>
    <scope>NUCLEOTIDE SEQUENCE</scope>
</reference>
<evidence type="ECO:0000313" key="2">
    <source>
        <dbReference type="EMBL" id="KAF5851476.1"/>
    </source>
</evidence>
<comment type="caution">
    <text evidence="2">The sequence shown here is derived from an EMBL/GenBank/DDBJ whole genome shotgun (WGS) entry which is preliminary data.</text>
</comment>
<accession>A0A8H6DWX4</accession>